<evidence type="ECO:0000256" key="4">
    <source>
        <dbReference type="ARBA" id="ARBA00023136"/>
    </source>
</evidence>
<dbReference type="EMBL" id="PZFK01000005">
    <property type="protein sequence ID" value="PTI30502.1"/>
    <property type="molecule type" value="Genomic_DNA"/>
</dbReference>
<dbReference type="GO" id="GO:0005275">
    <property type="term" value="F:amine transmembrane transporter activity"/>
    <property type="evidence" value="ECO:0007669"/>
    <property type="project" value="TreeGrafter"/>
</dbReference>
<dbReference type="GeneID" id="64115498"/>
<feature type="chain" id="PRO_5039509740" evidence="6">
    <location>
        <begin position="23"/>
        <end position="292"/>
    </location>
</feature>
<comment type="subcellular location">
    <subcellularLocation>
        <location evidence="1">Cell membrane</location>
    </subcellularLocation>
</comment>
<dbReference type="GO" id="GO:0043190">
    <property type="term" value="C:ATP-binding cassette (ABC) transporter complex"/>
    <property type="evidence" value="ECO:0007669"/>
    <property type="project" value="InterPro"/>
</dbReference>
<dbReference type="InterPro" id="IPR007210">
    <property type="entry name" value="ABC_Gly_betaine_transp_sub-bd"/>
</dbReference>
<evidence type="ECO:0000313" key="10">
    <source>
        <dbReference type="Proteomes" id="UP000241209"/>
    </source>
</evidence>
<dbReference type="AlphaFoldDB" id="A0A2T4PVM1"/>
<evidence type="ECO:0000256" key="1">
    <source>
        <dbReference type="ARBA" id="ARBA00004236"/>
    </source>
</evidence>
<dbReference type="Gene3D" id="3.40.190.100">
    <property type="entry name" value="Glycine betaine-binding periplasmic protein, domain 2"/>
    <property type="match status" value="1"/>
</dbReference>
<dbReference type="GO" id="GO:0015226">
    <property type="term" value="F:carnitine transmembrane transporter activity"/>
    <property type="evidence" value="ECO:0007669"/>
    <property type="project" value="TreeGrafter"/>
</dbReference>
<evidence type="ECO:0000256" key="2">
    <source>
        <dbReference type="ARBA" id="ARBA00022448"/>
    </source>
</evidence>
<dbReference type="Gene3D" id="3.10.105.10">
    <property type="entry name" value="Dipeptide-binding Protein, Domain 3"/>
    <property type="match status" value="2"/>
</dbReference>
<keyword evidence="3" id="KW-1003">Cell membrane</keyword>
<sequence>MKNKWRVLVLALSLALVLAACGNGGSSEDGDLGKKDINLSYVEWDSEIASTHVMQKVLEDEGYNVEITPLDNAVMWESVSSGETDAMVSAWLPGTHGDLYKKHKKKLDDLGPNLEGAKIGLVVNKDFDGDSIADLKDQAGKKIIGIEPGAGVVKASEKAVKDYKLDGWKVETSSSGAMATTLGQSMKKGDDIVVTGWSPHWKFQKYDLKYLKDPKGSFGKAEHINTMARKDLKKDSPKAYETLDNFNWTTKDMESVMLDIQDGTSPKKAAEKWVDDNQDKVKEWTKKSKSDK</sequence>
<dbReference type="EMBL" id="CP069486">
    <property type="protein sequence ID" value="QRO85677.1"/>
    <property type="molecule type" value="Genomic_DNA"/>
</dbReference>
<dbReference type="SUPFAM" id="SSF53850">
    <property type="entry name" value="Periplasmic binding protein-like II"/>
    <property type="match status" value="1"/>
</dbReference>
<keyword evidence="2" id="KW-0813">Transport</keyword>
<evidence type="ECO:0000313" key="11">
    <source>
        <dbReference type="Proteomes" id="UP000627155"/>
    </source>
</evidence>
<dbReference type="CDD" id="cd13639">
    <property type="entry name" value="PBP2_OpuAC_like"/>
    <property type="match status" value="1"/>
</dbReference>
<dbReference type="GO" id="GO:0015871">
    <property type="term" value="P:choline transport"/>
    <property type="evidence" value="ECO:0007669"/>
    <property type="project" value="TreeGrafter"/>
</dbReference>
<dbReference type="RefSeq" id="WP_103323188.1">
    <property type="nucleotide sequence ID" value="NZ_BMDF01000011.1"/>
</dbReference>
<dbReference type="STRING" id="1167632.GCA_000286335_00549"/>
<evidence type="ECO:0000256" key="5">
    <source>
        <dbReference type="SAM" id="MobiDB-lite"/>
    </source>
</evidence>
<reference evidence="9 11" key="3">
    <citation type="submission" date="2021-02" db="EMBL/GenBank/DDBJ databases">
        <title>FDA dAtabase for Regulatory Grade micrObial Sequences (FDA-ARGOS): Supporting development and validation of Infectious Disease Dx tests.</title>
        <authorList>
            <person name="Sproer C."/>
            <person name="Gronow S."/>
            <person name="Severitt S."/>
            <person name="Schroder I."/>
            <person name="Tallon L."/>
            <person name="Sadzewicz L."/>
            <person name="Zhao X."/>
            <person name="Boylan J."/>
            <person name="Ott S."/>
            <person name="Bowen H."/>
            <person name="Vavikolanu K."/>
            <person name="Mehta A."/>
            <person name="Aluvathingal J."/>
            <person name="Nadendla S."/>
            <person name="Lowell S."/>
            <person name="Myers T."/>
            <person name="Yan Y."/>
            <person name="Sichtig H."/>
        </authorList>
    </citation>
    <scope>NUCLEOTIDE SEQUENCE [LARGE SCALE GENOMIC DNA]</scope>
    <source>
        <strain evidence="9 11">FDAARGOS_1207</strain>
    </source>
</reference>
<evidence type="ECO:0000256" key="3">
    <source>
        <dbReference type="ARBA" id="ARBA00022475"/>
    </source>
</evidence>
<protein>
    <submittedName>
        <fullName evidence="9">Glycine betaine ABC transporter substrate-binding protein</fullName>
    </submittedName>
    <submittedName>
        <fullName evidence="8">Glycine/betaine ABC transporter</fullName>
    </submittedName>
</protein>
<feature type="region of interest" description="Disordered" evidence="5">
    <location>
        <begin position="262"/>
        <end position="292"/>
    </location>
</feature>
<dbReference type="GO" id="GO:0031460">
    <property type="term" value="P:glycine betaine transport"/>
    <property type="evidence" value="ECO:0007669"/>
    <property type="project" value="TreeGrafter"/>
</dbReference>
<accession>A0A2T4PVM1</accession>
<dbReference type="Proteomes" id="UP000241209">
    <property type="component" value="Unassembled WGS sequence"/>
</dbReference>
<dbReference type="Proteomes" id="UP000627155">
    <property type="component" value="Chromosome"/>
</dbReference>
<organism evidence="8 10">
    <name type="scientific">Mammaliicoccus vitulinus</name>
    <dbReference type="NCBI Taxonomy" id="71237"/>
    <lineage>
        <taxon>Bacteria</taxon>
        <taxon>Bacillati</taxon>
        <taxon>Bacillota</taxon>
        <taxon>Bacilli</taxon>
        <taxon>Bacillales</taxon>
        <taxon>Staphylococcaceae</taxon>
        <taxon>Mammaliicoccus</taxon>
    </lineage>
</organism>
<name>A0A2T4PVM1_9STAP</name>
<keyword evidence="11" id="KW-1185">Reference proteome</keyword>
<dbReference type="PROSITE" id="PS51257">
    <property type="entry name" value="PROKAR_LIPOPROTEIN"/>
    <property type="match status" value="1"/>
</dbReference>
<proteinExistence type="predicted"/>
<evidence type="ECO:0000259" key="7">
    <source>
        <dbReference type="Pfam" id="PF04069"/>
    </source>
</evidence>
<gene>
    <name evidence="8" type="ORF">BU072_03595</name>
    <name evidence="9" type="ORF">I6J37_02950</name>
</gene>
<reference evidence="8" key="2">
    <citation type="submission" date="2018-03" db="EMBL/GenBank/DDBJ databases">
        <authorList>
            <person name="Keele B.F."/>
        </authorList>
    </citation>
    <scope>NUCLEOTIDE SEQUENCE</scope>
    <source>
        <strain evidence="8">SNUC 2204</strain>
    </source>
</reference>
<feature type="domain" description="ABC-type glycine betaine transport system substrate-binding" evidence="7">
    <location>
        <begin position="35"/>
        <end position="275"/>
    </location>
</feature>
<keyword evidence="4" id="KW-0472">Membrane</keyword>
<keyword evidence="6" id="KW-0732">Signal</keyword>
<feature type="signal peptide" evidence="6">
    <location>
        <begin position="1"/>
        <end position="22"/>
    </location>
</feature>
<evidence type="ECO:0000313" key="9">
    <source>
        <dbReference type="EMBL" id="QRO85677.1"/>
    </source>
</evidence>
<evidence type="ECO:0000313" key="8">
    <source>
        <dbReference type="EMBL" id="PTI30502.1"/>
    </source>
</evidence>
<dbReference type="PANTHER" id="PTHR47737">
    <property type="entry name" value="GLYCINE BETAINE/PROLINE BETAINE TRANSPORT SYSTEM PERMEASE PROTEIN PROW"/>
    <property type="match status" value="1"/>
</dbReference>
<reference evidence="8 10" key="1">
    <citation type="journal article" date="2016" name="Front. Microbiol.">
        <title>Comprehensive Phylogenetic Analysis of Bovine Non-aureus Staphylococci Species Based on Whole-Genome Sequencing.</title>
        <authorList>
            <person name="Naushad S."/>
            <person name="Barkema H.W."/>
            <person name="Luby C."/>
            <person name="Condas L.A."/>
            <person name="Nobrega D.B."/>
            <person name="Carson D.A."/>
            <person name="De Buck J."/>
        </authorList>
    </citation>
    <scope>NUCLEOTIDE SEQUENCE [LARGE SCALE GENOMIC DNA]</scope>
    <source>
        <strain evidence="8 10">SNUC 2204</strain>
    </source>
</reference>
<dbReference type="Pfam" id="PF04069">
    <property type="entry name" value="OpuAC"/>
    <property type="match status" value="1"/>
</dbReference>
<feature type="compositionally biased region" description="Basic and acidic residues" evidence="5">
    <location>
        <begin position="268"/>
        <end position="292"/>
    </location>
</feature>
<evidence type="ECO:0000256" key="6">
    <source>
        <dbReference type="SAM" id="SignalP"/>
    </source>
</evidence>
<dbReference type="PANTHER" id="PTHR47737:SF1">
    <property type="entry name" value="GLYCINE BETAINE_PROLINE BETAINE TRANSPORT SYSTEM PERMEASE PROTEIN PROW"/>
    <property type="match status" value="1"/>
</dbReference>